<keyword evidence="3" id="KW-1185">Reference proteome</keyword>
<feature type="compositionally biased region" description="Gly residues" evidence="1">
    <location>
        <begin position="35"/>
        <end position="44"/>
    </location>
</feature>
<feature type="compositionally biased region" description="Polar residues" evidence="1">
    <location>
        <begin position="48"/>
        <end position="65"/>
    </location>
</feature>
<dbReference type="AlphaFoldDB" id="A0A6A7BPS8"/>
<organism evidence="2 3">
    <name type="scientific">Piedraia hortae CBS 480.64</name>
    <dbReference type="NCBI Taxonomy" id="1314780"/>
    <lineage>
        <taxon>Eukaryota</taxon>
        <taxon>Fungi</taxon>
        <taxon>Dikarya</taxon>
        <taxon>Ascomycota</taxon>
        <taxon>Pezizomycotina</taxon>
        <taxon>Dothideomycetes</taxon>
        <taxon>Dothideomycetidae</taxon>
        <taxon>Capnodiales</taxon>
        <taxon>Piedraiaceae</taxon>
        <taxon>Piedraia</taxon>
    </lineage>
</organism>
<protein>
    <recommendedName>
        <fullName evidence="4">CsbD-like domain-containing protein</fullName>
    </recommendedName>
</protein>
<feature type="region of interest" description="Disordered" evidence="1">
    <location>
        <begin position="1"/>
        <end position="88"/>
    </location>
</feature>
<name>A0A6A7BPS8_9PEZI</name>
<dbReference type="Proteomes" id="UP000799421">
    <property type="component" value="Unassembled WGS sequence"/>
</dbReference>
<dbReference type="OrthoDB" id="2565331at2759"/>
<evidence type="ECO:0000313" key="2">
    <source>
        <dbReference type="EMBL" id="KAF2857284.1"/>
    </source>
</evidence>
<sequence length="88" mass="8450">MPSEDSKANAGQSFAKGVTSTVGNAAGGLTRTVGGIVGATGKGVGETINKTTGTTAVGDSLQSLTGGLEKGATQAGKGAENAGEWKKP</sequence>
<gene>
    <name evidence="2" type="ORF">K470DRAFT_178575</name>
</gene>
<evidence type="ECO:0000256" key="1">
    <source>
        <dbReference type="SAM" id="MobiDB-lite"/>
    </source>
</evidence>
<reference evidence="2" key="1">
    <citation type="journal article" date="2020" name="Stud. Mycol.">
        <title>101 Dothideomycetes genomes: a test case for predicting lifestyles and emergence of pathogens.</title>
        <authorList>
            <person name="Haridas S."/>
            <person name="Albert R."/>
            <person name="Binder M."/>
            <person name="Bloem J."/>
            <person name="Labutti K."/>
            <person name="Salamov A."/>
            <person name="Andreopoulos B."/>
            <person name="Baker S."/>
            <person name="Barry K."/>
            <person name="Bills G."/>
            <person name="Bluhm B."/>
            <person name="Cannon C."/>
            <person name="Castanera R."/>
            <person name="Culley D."/>
            <person name="Daum C."/>
            <person name="Ezra D."/>
            <person name="Gonzalez J."/>
            <person name="Henrissat B."/>
            <person name="Kuo A."/>
            <person name="Liang C."/>
            <person name="Lipzen A."/>
            <person name="Lutzoni F."/>
            <person name="Magnuson J."/>
            <person name="Mondo S."/>
            <person name="Nolan M."/>
            <person name="Ohm R."/>
            <person name="Pangilinan J."/>
            <person name="Park H.-J."/>
            <person name="Ramirez L."/>
            <person name="Alfaro M."/>
            <person name="Sun H."/>
            <person name="Tritt A."/>
            <person name="Yoshinaga Y."/>
            <person name="Zwiers L.-H."/>
            <person name="Turgeon B."/>
            <person name="Goodwin S."/>
            <person name="Spatafora J."/>
            <person name="Crous P."/>
            <person name="Grigoriev I."/>
        </authorList>
    </citation>
    <scope>NUCLEOTIDE SEQUENCE</scope>
    <source>
        <strain evidence="2">CBS 480.64</strain>
    </source>
</reference>
<evidence type="ECO:0000313" key="3">
    <source>
        <dbReference type="Proteomes" id="UP000799421"/>
    </source>
</evidence>
<dbReference type="PANTHER" id="PTHR40636:SF1">
    <property type="entry name" value="CSBD-LIKE DOMAIN-CONTAINING PROTEIN"/>
    <property type="match status" value="1"/>
</dbReference>
<evidence type="ECO:0008006" key="4">
    <source>
        <dbReference type="Google" id="ProtNLM"/>
    </source>
</evidence>
<dbReference type="PANTHER" id="PTHR40636">
    <property type="entry name" value="CSBD-LIKE DOMAIN-CONTAINING PROTEIN"/>
    <property type="match status" value="1"/>
</dbReference>
<accession>A0A6A7BPS8</accession>
<dbReference type="EMBL" id="MU006053">
    <property type="protein sequence ID" value="KAF2857284.1"/>
    <property type="molecule type" value="Genomic_DNA"/>
</dbReference>
<proteinExistence type="predicted"/>